<dbReference type="Proteomes" id="UP000499080">
    <property type="component" value="Unassembled WGS sequence"/>
</dbReference>
<accession>A0A4Y2ING5</accession>
<organism evidence="1 2">
    <name type="scientific">Araneus ventricosus</name>
    <name type="common">Orbweaver spider</name>
    <name type="synonym">Epeira ventricosa</name>
    <dbReference type="NCBI Taxonomy" id="182803"/>
    <lineage>
        <taxon>Eukaryota</taxon>
        <taxon>Metazoa</taxon>
        <taxon>Ecdysozoa</taxon>
        <taxon>Arthropoda</taxon>
        <taxon>Chelicerata</taxon>
        <taxon>Arachnida</taxon>
        <taxon>Araneae</taxon>
        <taxon>Araneomorphae</taxon>
        <taxon>Entelegynae</taxon>
        <taxon>Araneoidea</taxon>
        <taxon>Araneidae</taxon>
        <taxon>Araneus</taxon>
    </lineage>
</organism>
<keyword evidence="2" id="KW-1185">Reference proteome</keyword>
<gene>
    <name evidence="1" type="ORF">AVEN_104202_1</name>
</gene>
<dbReference type="EMBL" id="BGPR01002811">
    <property type="protein sequence ID" value="GBM79247.1"/>
    <property type="molecule type" value="Genomic_DNA"/>
</dbReference>
<evidence type="ECO:0000313" key="1">
    <source>
        <dbReference type="EMBL" id="GBM79247.1"/>
    </source>
</evidence>
<sequence>MLCYTGVARGHVEGVYSLEFWRERGDRWRIDLEIDPRFETRFSRSEKIEKSDLGAGFCTCTGVLRPGGIEANPWLESSFGELQRIRAFL</sequence>
<comment type="caution">
    <text evidence="1">The sequence shown here is derived from an EMBL/GenBank/DDBJ whole genome shotgun (WGS) entry which is preliminary data.</text>
</comment>
<reference evidence="1 2" key="1">
    <citation type="journal article" date="2019" name="Sci. Rep.">
        <title>Orb-weaving spider Araneus ventricosus genome elucidates the spidroin gene catalogue.</title>
        <authorList>
            <person name="Kono N."/>
            <person name="Nakamura H."/>
            <person name="Ohtoshi R."/>
            <person name="Moran D.A.P."/>
            <person name="Shinohara A."/>
            <person name="Yoshida Y."/>
            <person name="Fujiwara M."/>
            <person name="Mori M."/>
            <person name="Tomita M."/>
            <person name="Arakawa K."/>
        </authorList>
    </citation>
    <scope>NUCLEOTIDE SEQUENCE [LARGE SCALE GENOMIC DNA]</scope>
</reference>
<protein>
    <submittedName>
        <fullName evidence="1">Uncharacterized protein</fullName>
    </submittedName>
</protein>
<dbReference type="AlphaFoldDB" id="A0A4Y2ING5"/>
<evidence type="ECO:0000313" key="2">
    <source>
        <dbReference type="Proteomes" id="UP000499080"/>
    </source>
</evidence>
<name>A0A4Y2ING5_ARAVE</name>
<proteinExistence type="predicted"/>